<dbReference type="GO" id="GO:0016616">
    <property type="term" value="F:oxidoreductase activity, acting on the CH-OH group of donors, NAD or NADP as acceptor"/>
    <property type="evidence" value="ECO:0007669"/>
    <property type="project" value="UniProtKB-ARBA"/>
</dbReference>
<keyword evidence="4" id="KW-0560">Oxidoreductase</keyword>
<dbReference type="Proteomes" id="UP001596447">
    <property type="component" value="Unassembled WGS sequence"/>
</dbReference>
<comment type="similarity">
    <text evidence="6">Belongs to the zinc-containing alcohol dehydrogenase family.</text>
</comment>
<dbReference type="GO" id="GO:0043168">
    <property type="term" value="F:anion binding"/>
    <property type="evidence" value="ECO:0007669"/>
    <property type="project" value="UniProtKB-ARBA"/>
</dbReference>
<comment type="cofactor">
    <cofactor evidence="1 6">
        <name>Zn(2+)</name>
        <dbReference type="ChEBI" id="CHEBI:29105"/>
    </cofactor>
</comment>
<evidence type="ECO:0000256" key="4">
    <source>
        <dbReference type="ARBA" id="ARBA00023002"/>
    </source>
</evidence>
<evidence type="ECO:0000256" key="3">
    <source>
        <dbReference type="ARBA" id="ARBA00022833"/>
    </source>
</evidence>
<dbReference type="Pfam" id="PF08240">
    <property type="entry name" value="ADH_N"/>
    <property type="match status" value="1"/>
</dbReference>
<evidence type="ECO:0000313" key="8">
    <source>
        <dbReference type="EMBL" id="MFC7199679.1"/>
    </source>
</evidence>
<sequence>MEIDAAVINEEGGAFEVETLEIDDPRPNEVLVRVAGVGVCHTDLTVRDQNYPAPLPIVLGHEGSGVVEDVGENVTGVEPGDRVVMSFDYDDDCRNCNDGHPAYCEDFFAYNFGGVRPEDGTTPLSRDGEAVHGRFFGQSSFGTYAIATERNVVPVNEYEDVPLELLGPLGCGIQTGAGAVINVLDPEAGSSIAVFGAGSVGLSAVMAANVEGCTDIIAVDLKDSRREKALELGATAAIDPNNVDDVVETIREQTDGGVQYALETTGVPDVAEQAVDVLTQRGTTGIVGAPPLGSEASYDINDLLINGREIVGIVEGDAQPTQFIPTLIDLYQQGEFPFDELVTYYDFADIEQAVADSEAGETIKPILRMDHDEA</sequence>
<dbReference type="Gene3D" id="3.40.50.720">
    <property type="entry name" value="NAD(P)-binding Rossmann-like Domain"/>
    <property type="match status" value="1"/>
</dbReference>
<keyword evidence="9" id="KW-1185">Reference proteome</keyword>
<reference evidence="8 9" key="1">
    <citation type="journal article" date="2019" name="Int. J. Syst. Evol. Microbiol.">
        <title>The Global Catalogue of Microorganisms (GCM) 10K type strain sequencing project: providing services to taxonomists for standard genome sequencing and annotation.</title>
        <authorList>
            <consortium name="The Broad Institute Genomics Platform"/>
            <consortium name="The Broad Institute Genome Sequencing Center for Infectious Disease"/>
            <person name="Wu L."/>
            <person name="Ma J."/>
        </authorList>
    </citation>
    <scope>NUCLEOTIDE SEQUENCE [LARGE SCALE GENOMIC DNA]</scope>
    <source>
        <strain evidence="8 9">XZGYJ-43</strain>
    </source>
</reference>
<keyword evidence="5" id="KW-0520">NAD</keyword>
<dbReference type="GO" id="GO:0044281">
    <property type="term" value="P:small molecule metabolic process"/>
    <property type="evidence" value="ECO:0007669"/>
    <property type="project" value="UniProtKB-ARBA"/>
</dbReference>
<dbReference type="SMART" id="SM00829">
    <property type="entry name" value="PKS_ER"/>
    <property type="match status" value="1"/>
</dbReference>
<dbReference type="PANTHER" id="PTHR43880">
    <property type="entry name" value="ALCOHOL DEHYDROGENASE"/>
    <property type="match status" value="1"/>
</dbReference>
<dbReference type="InterPro" id="IPR011032">
    <property type="entry name" value="GroES-like_sf"/>
</dbReference>
<dbReference type="SUPFAM" id="SSF50129">
    <property type="entry name" value="GroES-like"/>
    <property type="match status" value="1"/>
</dbReference>
<accession>A0ABD5Z3H3</accession>
<dbReference type="GO" id="GO:0046872">
    <property type="term" value="F:metal ion binding"/>
    <property type="evidence" value="ECO:0007669"/>
    <property type="project" value="UniProtKB-KW"/>
</dbReference>
<evidence type="ECO:0000256" key="2">
    <source>
        <dbReference type="ARBA" id="ARBA00022723"/>
    </source>
</evidence>
<dbReference type="RefSeq" id="WP_279529606.1">
    <property type="nucleotide sequence ID" value="NZ_CP122312.1"/>
</dbReference>
<organism evidence="8 9">
    <name type="scientific">Halospeciosus flavus</name>
    <dbReference type="NCBI Taxonomy" id="3032283"/>
    <lineage>
        <taxon>Archaea</taxon>
        <taxon>Methanobacteriati</taxon>
        <taxon>Methanobacteriota</taxon>
        <taxon>Stenosarchaea group</taxon>
        <taxon>Halobacteria</taxon>
        <taxon>Halobacteriales</taxon>
        <taxon>Halobacteriaceae</taxon>
        <taxon>Halospeciosus</taxon>
    </lineage>
</organism>
<dbReference type="PROSITE" id="PS00059">
    <property type="entry name" value="ADH_ZINC"/>
    <property type="match status" value="1"/>
</dbReference>
<dbReference type="InterPro" id="IPR013149">
    <property type="entry name" value="ADH-like_C"/>
</dbReference>
<evidence type="ECO:0000256" key="6">
    <source>
        <dbReference type="RuleBase" id="RU361277"/>
    </source>
</evidence>
<dbReference type="AlphaFoldDB" id="A0ABD5Z3H3"/>
<evidence type="ECO:0000256" key="1">
    <source>
        <dbReference type="ARBA" id="ARBA00001947"/>
    </source>
</evidence>
<evidence type="ECO:0000259" key="7">
    <source>
        <dbReference type="SMART" id="SM00829"/>
    </source>
</evidence>
<proteinExistence type="inferred from homology"/>
<dbReference type="CDD" id="cd08278">
    <property type="entry name" value="benzyl_alcohol_DH"/>
    <property type="match status" value="1"/>
</dbReference>
<evidence type="ECO:0000256" key="5">
    <source>
        <dbReference type="ARBA" id="ARBA00023027"/>
    </source>
</evidence>
<dbReference type="InterPro" id="IPR013154">
    <property type="entry name" value="ADH-like_N"/>
</dbReference>
<dbReference type="InterPro" id="IPR036291">
    <property type="entry name" value="NAD(P)-bd_dom_sf"/>
</dbReference>
<dbReference type="InterPro" id="IPR020843">
    <property type="entry name" value="ER"/>
</dbReference>
<protein>
    <submittedName>
        <fullName evidence="8">NAD(P)-dependent alcohol dehydrogenase</fullName>
    </submittedName>
</protein>
<dbReference type="Pfam" id="PF00107">
    <property type="entry name" value="ADH_zinc_N"/>
    <property type="match status" value="1"/>
</dbReference>
<name>A0ABD5Z3H3_9EURY</name>
<comment type="caution">
    <text evidence="8">The sequence shown here is derived from an EMBL/GenBank/DDBJ whole genome shotgun (WGS) entry which is preliminary data.</text>
</comment>
<dbReference type="SUPFAM" id="SSF51735">
    <property type="entry name" value="NAD(P)-binding Rossmann-fold domains"/>
    <property type="match status" value="1"/>
</dbReference>
<evidence type="ECO:0000313" key="9">
    <source>
        <dbReference type="Proteomes" id="UP001596447"/>
    </source>
</evidence>
<keyword evidence="2 6" id="KW-0479">Metal-binding</keyword>
<dbReference type="InterPro" id="IPR002328">
    <property type="entry name" value="ADH_Zn_CS"/>
</dbReference>
<feature type="domain" description="Enoyl reductase (ER)" evidence="7">
    <location>
        <begin position="12"/>
        <end position="367"/>
    </location>
</feature>
<dbReference type="FunFam" id="3.40.50.720:FF:000003">
    <property type="entry name" value="S-(hydroxymethyl)glutathione dehydrogenase"/>
    <property type="match status" value="1"/>
</dbReference>
<gene>
    <name evidence="8" type="ORF">ACFQJ9_09680</name>
</gene>
<keyword evidence="3 6" id="KW-0862">Zinc</keyword>
<dbReference type="Gene3D" id="3.90.180.10">
    <property type="entry name" value="Medium-chain alcohol dehydrogenases, catalytic domain"/>
    <property type="match status" value="1"/>
</dbReference>
<dbReference type="GO" id="GO:0030554">
    <property type="term" value="F:adenyl nucleotide binding"/>
    <property type="evidence" value="ECO:0007669"/>
    <property type="project" value="UniProtKB-ARBA"/>
</dbReference>
<dbReference type="EMBL" id="JBHTAR010000011">
    <property type="protein sequence ID" value="MFC7199679.1"/>
    <property type="molecule type" value="Genomic_DNA"/>
</dbReference>
<dbReference type="PANTHER" id="PTHR43880:SF12">
    <property type="entry name" value="ALCOHOL DEHYDROGENASE CLASS-3"/>
    <property type="match status" value="1"/>
</dbReference>